<dbReference type="EMBL" id="JBHUDY010000001">
    <property type="protein sequence ID" value="MFD1610281.1"/>
    <property type="molecule type" value="Genomic_DNA"/>
</dbReference>
<keyword evidence="2" id="KW-0732">Signal</keyword>
<feature type="chain" id="PRO_5047148043" evidence="2">
    <location>
        <begin position="25"/>
        <end position="265"/>
    </location>
</feature>
<dbReference type="Proteomes" id="UP001597115">
    <property type="component" value="Unassembled WGS sequence"/>
</dbReference>
<dbReference type="RefSeq" id="WP_380885809.1">
    <property type="nucleotide sequence ID" value="NZ_JBHUDY010000001.1"/>
</dbReference>
<evidence type="ECO:0000313" key="3">
    <source>
        <dbReference type="EMBL" id="MFD1610281.1"/>
    </source>
</evidence>
<feature type="signal peptide" evidence="2">
    <location>
        <begin position="1"/>
        <end position="24"/>
    </location>
</feature>
<gene>
    <name evidence="3" type="ORF">ACFSCW_00540</name>
</gene>
<proteinExistence type="predicted"/>
<dbReference type="PROSITE" id="PS51257">
    <property type="entry name" value="PROKAR_LIPOPROTEIN"/>
    <property type="match status" value="1"/>
</dbReference>
<feature type="compositionally biased region" description="Pro residues" evidence="1">
    <location>
        <begin position="32"/>
        <end position="54"/>
    </location>
</feature>
<feature type="region of interest" description="Disordered" evidence="1">
    <location>
        <begin position="26"/>
        <end position="55"/>
    </location>
</feature>
<evidence type="ECO:0000256" key="2">
    <source>
        <dbReference type="SAM" id="SignalP"/>
    </source>
</evidence>
<evidence type="ECO:0000256" key="1">
    <source>
        <dbReference type="SAM" id="MobiDB-lite"/>
    </source>
</evidence>
<organism evidence="3 4">
    <name type="scientific">Sphingomonas tabacisoli</name>
    <dbReference type="NCBI Taxonomy" id="2249466"/>
    <lineage>
        <taxon>Bacteria</taxon>
        <taxon>Pseudomonadati</taxon>
        <taxon>Pseudomonadota</taxon>
        <taxon>Alphaproteobacteria</taxon>
        <taxon>Sphingomonadales</taxon>
        <taxon>Sphingomonadaceae</taxon>
        <taxon>Sphingomonas</taxon>
    </lineage>
</organism>
<protein>
    <submittedName>
        <fullName evidence="3">Uncharacterized protein</fullName>
    </submittedName>
</protein>
<name>A0ABW4HYD0_9SPHN</name>
<accession>A0ABW4HYD0</accession>
<comment type="caution">
    <text evidence="3">The sequence shown here is derived from an EMBL/GenBank/DDBJ whole genome shotgun (WGS) entry which is preliminary data.</text>
</comment>
<reference evidence="4" key="1">
    <citation type="journal article" date="2019" name="Int. J. Syst. Evol. Microbiol.">
        <title>The Global Catalogue of Microorganisms (GCM) 10K type strain sequencing project: providing services to taxonomists for standard genome sequencing and annotation.</title>
        <authorList>
            <consortium name="The Broad Institute Genomics Platform"/>
            <consortium name="The Broad Institute Genome Sequencing Center for Infectious Disease"/>
            <person name="Wu L."/>
            <person name="Ma J."/>
        </authorList>
    </citation>
    <scope>NUCLEOTIDE SEQUENCE [LARGE SCALE GENOMIC DNA]</scope>
    <source>
        <strain evidence="4">CGMCC 1.16275</strain>
    </source>
</reference>
<evidence type="ECO:0000313" key="4">
    <source>
        <dbReference type="Proteomes" id="UP001597115"/>
    </source>
</evidence>
<sequence length="265" mass="26594">MRTRNLLGLGAIVLLTACGGGSTAMPLTIVPTPTPTPTPSPTPTPAPTPGPKPTQPTIVSEFSFANDSNGFQAGFADYTPGQEGAVAFVAGPERLPSPLANLSGYAVSAANPSGDVFTYIWKLVTGLAPNTSYQVTFSVHFATNAVPGCPGGPGENVWVKAGAVAAAPAQVTQNGRVTVNFDKGNQGTGGANLTVLGNFAQGTAAGTCAAPLYAERTLSSGSVVPTVVSNANGQAWIVIGLDSGFAGTTKIYYLDGAATFSPSTS</sequence>
<keyword evidence="4" id="KW-1185">Reference proteome</keyword>